<dbReference type="PROSITE" id="PS50888">
    <property type="entry name" value="BHLH"/>
    <property type="match status" value="1"/>
</dbReference>
<dbReference type="OrthoDB" id="10055449at2759"/>
<evidence type="ECO:0000313" key="3">
    <source>
        <dbReference type="Proteomes" id="UP000784294"/>
    </source>
</evidence>
<dbReference type="InterPro" id="IPR011598">
    <property type="entry name" value="bHLH_dom"/>
</dbReference>
<dbReference type="InterPro" id="IPR036638">
    <property type="entry name" value="HLH_DNA-bd_sf"/>
</dbReference>
<name>A0A3S5BHC2_9PLAT</name>
<keyword evidence="3" id="KW-1185">Reference proteome</keyword>
<proteinExistence type="predicted"/>
<dbReference type="GO" id="GO:0000977">
    <property type="term" value="F:RNA polymerase II transcription regulatory region sequence-specific DNA binding"/>
    <property type="evidence" value="ECO:0007669"/>
    <property type="project" value="TreeGrafter"/>
</dbReference>
<evidence type="ECO:0000313" key="2">
    <source>
        <dbReference type="EMBL" id="VEL24275.1"/>
    </source>
</evidence>
<dbReference type="SMART" id="SM00353">
    <property type="entry name" value="HLH"/>
    <property type="match status" value="1"/>
</dbReference>
<dbReference type="AlphaFoldDB" id="A0A3S5BHC2"/>
<evidence type="ECO:0000259" key="1">
    <source>
        <dbReference type="PROSITE" id="PS50888"/>
    </source>
</evidence>
<sequence>MSSDSNAGSIATLIGRKRAWMACSEADRGQAKYLRPCEKDVVYHVQEDKGLHLLQDSMSGCSTIGGVGKRVSSERERTRTANVNDAFLLLRSLIPTEPVNRKLSKIETLRLAASYISHLHAILVTGSSGLEQPCLRHTMSPSCSTGQCLQAQMTLETVPATAVSAGLGGRQTVATHRPVCTFCMTEVKQHQRALNDQTVEIK</sequence>
<dbReference type="PANTHER" id="PTHR23349:SF42">
    <property type="entry name" value="BHLH DOMAIN-CONTAINING PROTEIN"/>
    <property type="match status" value="1"/>
</dbReference>
<gene>
    <name evidence="2" type="ORF">PXEA_LOCUS17715</name>
</gene>
<dbReference type="GO" id="GO:0046983">
    <property type="term" value="F:protein dimerization activity"/>
    <property type="evidence" value="ECO:0007669"/>
    <property type="project" value="InterPro"/>
</dbReference>
<accession>A0A3S5BHC2</accession>
<dbReference type="GO" id="GO:0000981">
    <property type="term" value="F:DNA-binding transcription factor activity, RNA polymerase II-specific"/>
    <property type="evidence" value="ECO:0007669"/>
    <property type="project" value="TreeGrafter"/>
</dbReference>
<dbReference type="PANTHER" id="PTHR23349">
    <property type="entry name" value="BASIC HELIX-LOOP-HELIX TRANSCRIPTION FACTOR, TWIST"/>
    <property type="match status" value="1"/>
</dbReference>
<comment type="caution">
    <text evidence="2">The sequence shown here is derived from an EMBL/GenBank/DDBJ whole genome shotgun (WGS) entry which is preliminary data.</text>
</comment>
<dbReference type="EMBL" id="CAAALY010066865">
    <property type="protein sequence ID" value="VEL24275.1"/>
    <property type="molecule type" value="Genomic_DNA"/>
</dbReference>
<dbReference type="Pfam" id="PF00010">
    <property type="entry name" value="HLH"/>
    <property type="match status" value="1"/>
</dbReference>
<dbReference type="InterPro" id="IPR050283">
    <property type="entry name" value="E-box_TF_Regulators"/>
</dbReference>
<organism evidence="2 3">
    <name type="scientific">Protopolystoma xenopodis</name>
    <dbReference type="NCBI Taxonomy" id="117903"/>
    <lineage>
        <taxon>Eukaryota</taxon>
        <taxon>Metazoa</taxon>
        <taxon>Spiralia</taxon>
        <taxon>Lophotrochozoa</taxon>
        <taxon>Platyhelminthes</taxon>
        <taxon>Monogenea</taxon>
        <taxon>Polyopisthocotylea</taxon>
        <taxon>Polystomatidea</taxon>
        <taxon>Polystomatidae</taxon>
        <taxon>Protopolystoma</taxon>
    </lineage>
</organism>
<dbReference type="Gene3D" id="4.10.280.10">
    <property type="entry name" value="Helix-loop-helix DNA-binding domain"/>
    <property type="match status" value="1"/>
</dbReference>
<dbReference type="Proteomes" id="UP000784294">
    <property type="component" value="Unassembled WGS sequence"/>
</dbReference>
<feature type="domain" description="BHLH" evidence="1">
    <location>
        <begin position="67"/>
        <end position="119"/>
    </location>
</feature>
<dbReference type="GO" id="GO:0032502">
    <property type="term" value="P:developmental process"/>
    <property type="evidence" value="ECO:0007669"/>
    <property type="project" value="TreeGrafter"/>
</dbReference>
<reference evidence="2" key="1">
    <citation type="submission" date="2018-11" db="EMBL/GenBank/DDBJ databases">
        <authorList>
            <consortium name="Pathogen Informatics"/>
        </authorList>
    </citation>
    <scope>NUCLEOTIDE SEQUENCE</scope>
</reference>
<protein>
    <recommendedName>
        <fullName evidence="1">BHLH domain-containing protein</fullName>
    </recommendedName>
</protein>
<dbReference type="SUPFAM" id="SSF47459">
    <property type="entry name" value="HLH, helix-loop-helix DNA-binding domain"/>
    <property type="match status" value="1"/>
</dbReference>